<evidence type="ECO:0000313" key="8">
    <source>
        <dbReference type="Proteomes" id="UP000186851"/>
    </source>
</evidence>
<dbReference type="GO" id="GO:0006412">
    <property type="term" value="P:translation"/>
    <property type="evidence" value="ECO:0007669"/>
    <property type="project" value="UniProtKB-UniRule"/>
</dbReference>
<evidence type="ECO:0000256" key="2">
    <source>
        <dbReference type="ARBA" id="ARBA00022730"/>
    </source>
</evidence>
<dbReference type="Pfam" id="PF00297">
    <property type="entry name" value="Ribosomal_L3"/>
    <property type="match status" value="1"/>
</dbReference>
<dbReference type="InterPro" id="IPR045077">
    <property type="entry name" value="L3_arc_euk"/>
</dbReference>
<dbReference type="GO" id="GO:0022625">
    <property type="term" value="C:cytosolic large ribosomal subunit"/>
    <property type="evidence" value="ECO:0007669"/>
    <property type="project" value="UniProtKB-UniRule"/>
</dbReference>
<evidence type="ECO:0000256" key="3">
    <source>
        <dbReference type="ARBA" id="ARBA00022884"/>
    </source>
</evidence>
<evidence type="ECO:0000256" key="5">
    <source>
        <dbReference type="ARBA" id="ARBA00023274"/>
    </source>
</evidence>
<dbReference type="GO" id="GO:0019843">
    <property type="term" value="F:rRNA binding"/>
    <property type="evidence" value="ECO:0007669"/>
    <property type="project" value="UniProtKB-UniRule"/>
</dbReference>
<evidence type="ECO:0000313" key="7">
    <source>
        <dbReference type="EMBL" id="WEU40980.1"/>
    </source>
</evidence>
<dbReference type="GO" id="GO:0003735">
    <property type="term" value="F:structural constituent of ribosome"/>
    <property type="evidence" value="ECO:0007669"/>
    <property type="project" value="UniProtKB-UniRule"/>
</dbReference>
<dbReference type="AlphaFoldDB" id="A0AAF0D3F0"/>
<dbReference type="InterPro" id="IPR019926">
    <property type="entry name" value="Ribosomal_uL3_CS"/>
</dbReference>
<keyword evidence="5 6" id="KW-0687">Ribonucleoprotein</keyword>
<evidence type="ECO:0000256" key="4">
    <source>
        <dbReference type="ARBA" id="ARBA00022980"/>
    </source>
</evidence>
<gene>
    <name evidence="6" type="primary">rpl3</name>
    <name evidence="7" type="ORF">OdinLCB4_003495</name>
</gene>
<organism evidence="7 8">
    <name type="scientific">Odinarchaeota yellowstonii (strain LCB_4)</name>
    <dbReference type="NCBI Taxonomy" id="1841599"/>
    <lineage>
        <taxon>Archaea</taxon>
        <taxon>Promethearchaeati</taxon>
        <taxon>Candidatus Odinarchaeota</taxon>
        <taxon>Candidatus Odinarchaeia</taxon>
        <taxon>Candidatus Odinarchaeales</taxon>
        <taxon>Candidatus Odinarchaeaceae</taxon>
        <taxon>Candidatus Odinarchaeum</taxon>
    </lineage>
</organism>
<comment type="similarity">
    <text evidence="1 6">Belongs to the universal ribosomal protein uL3 family.</text>
</comment>
<keyword evidence="3 6" id="KW-0694">RNA-binding</keyword>
<reference evidence="7" key="1">
    <citation type="journal article" date="2017" name="Nature">
        <title>Asgard archaea illuminate the origin of eukaryotic cellular complexity.</title>
        <authorList>
            <person name="Zaremba-Niedzwiedzka K."/>
            <person name="Caceres E.F."/>
            <person name="Saw J.H."/>
            <person name="Backstrom D."/>
            <person name="Juzokaite L."/>
            <person name="Vancaester E."/>
            <person name="Seitz K.W."/>
            <person name="Anantharaman K."/>
            <person name="Starnawski P."/>
            <person name="Kjeldsen K.U."/>
            <person name="Scott M.B."/>
            <person name="Nunoura T."/>
            <person name="Banfield J.F."/>
            <person name="Schramm A."/>
            <person name="Baker B.J."/>
            <person name="Spang A."/>
            <person name="Ettema T.J.G."/>
        </authorList>
    </citation>
    <scope>NUCLEOTIDE SEQUENCE</scope>
    <source>
        <strain evidence="7">LCB_4</strain>
    </source>
</reference>
<protein>
    <recommendedName>
        <fullName evidence="6">Large ribosomal subunit protein uL3</fullName>
    </recommendedName>
</protein>
<evidence type="ECO:0000256" key="6">
    <source>
        <dbReference type="HAMAP-Rule" id="MF_01325"/>
    </source>
</evidence>
<accession>A0AAF0D3F0</accession>
<dbReference type="SUPFAM" id="SSF50447">
    <property type="entry name" value="Translation proteins"/>
    <property type="match status" value="1"/>
</dbReference>
<dbReference type="KEGG" id="oyw:OdinLCB4_003495"/>
<dbReference type="Proteomes" id="UP000186851">
    <property type="component" value="Chromosome"/>
</dbReference>
<reference evidence="7" key="2">
    <citation type="journal article" date="2022" name="Nat. Microbiol.">
        <title>A closed Candidatus Odinarchaeum chromosome exposes Asgard archaeal viruses.</title>
        <authorList>
            <person name="Tamarit D."/>
            <person name="Caceres E.F."/>
            <person name="Krupovic M."/>
            <person name="Nijland R."/>
            <person name="Eme L."/>
            <person name="Robinson N.P."/>
            <person name="Ettema T.J.G."/>
        </authorList>
    </citation>
    <scope>NUCLEOTIDE SEQUENCE</scope>
    <source>
        <strain evidence="7">LCB_4</strain>
    </source>
</reference>
<dbReference type="PANTHER" id="PTHR11363">
    <property type="entry name" value="60S RIBOSOMAL PROTEIN L3-RELATED"/>
    <property type="match status" value="1"/>
</dbReference>
<dbReference type="Gene3D" id="4.10.960.10">
    <property type="entry name" value="Ribosomal protein L3, domain 3"/>
    <property type="match status" value="1"/>
</dbReference>
<dbReference type="InterPro" id="IPR019928">
    <property type="entry name" value="Ribosomal_uL3_arc"/>
</dbReference>
<keyword evidence="4 6" id="KW-0689">Ribosomal protein</keyword>
<dbReference type="NCBIfam" id="NF003261">
    <property type="entry name" value="PRK04231.1"/>
    <property type="match status" value="1"/>
</dbReference>
<proteinExistence type="inferred from homology"/>
<evidence type="ECO:0000256" key="1">
    <source>
        <dbReference type="ARBA" id="ARBA00006540"/>
    </source>
</evidence>
<dbReference type="Gene3D" id="3.30.1430.10">
    <property type="match status" value="1"/>
</dbReference>
<dbReference type="InterPro" id="IPR000597">
    <property type="entry name" value="Ribosomal_uL3"/>
</dbReference>
<dbReference type="NCBIfam" id="TIGR03626">
    <property type="entry name" value="L3_arch"/>
    <property type="match status" value="1"/>
</dbReference>
<dbReference type="PANTHER" id="PTHR11363:SF5">
    <property type="entry name" value="LARGE RIBOSOMAL SUBUNIT PROTEIN UL3"/>
    <property type="match status" value="1"/>
</dbReference>
<dbReference type="PROSITE" id="PS00474">
    <property type="entry name" value="RIBOSOMAL_L3"/>
    <property type="match status" value="1"/>
</dbReference>
<dbReference type="Gene3D" id="2.40.30.10">
    <property type="entry name" value="Translation factors"/>
    <property type="match status" value="1"/>
</dbReference>
<keyword evidence="2 6" id="KW-0699">rRNA-binding</keyword>
<dbReference type="HAMAP" id="MF_01325_A">
    <property type="entry name" value="Ribosomal_uL3_A"/>
    <property type="match status" value="1"/>
</dbReference>
<name>A0AAF0D3F0_ODILC</name>
<dbReference type="EMBL" id="CP091871">
    <property type="protein sequence ID" value="WEU40980.1"/>
    <property type="molecule type" value="Genomic_DNA"/>
</dbReference>
<sequence length="334" mass="37506">MGHRRNSPKRGSLNYLPRARAESIVGRIRNWPEYQGPPKLLGIMGYKAGMTHAVIVETKSTSPWVNQEITVPVTIIDIPPLVVFGIRGYKKTPYGLRVVDQLLSANLSPDLSRRLTVPKNYKFEDAAKRFESRLQEMDELSALIHTQPKMTGTSKKTPDIAEFRVGGGSVQERYEYLKSILGKEVRARDVLSEGSYIDVISVSKGKGFQGPVKRWGIRILPNKSRKTVRGVGSIGPWHPARVFYTVPRAGQMGYHQRVEYNKRIIKIGEDPKETIPKGGLLGYGLIQRDFMLVEGTIPGSRKRLIKFRLPIRGVKETGKPLQLIYLSTDSKQGA</sequence>
<dbReference type="InterPro" id="IPR009000">
    <property type="entry name" value="Transl_B-barrel_sf"/>
</dbReference>
<comment type="function">
    <text evidence="6">One of the primary rRNA binding proteins, it binds directly near the 3'-end of the 23S rRNA, where it nucleates assembly of the 50S subunit.</text>
</comment>
<dbReference type="InterPro" id="IPR044892">
    <property type="entry name" value="Ribosomal_L3_dom_3_arc_sf"/>
</dbReference>
<comment type="subunit">
    <text evidence="6">Part of the 50S ribosomal subunit. Forms a cluster with proteins L14 and L24e.</text>
</comment>